<protein>
    <submittedName>
        <fullName evidence="2">Uncharacterized protein</fullName>
    </submittedName>
</protein>
<feature type="signal peptide" evidence="1">
    <location>
        <begin position="1"/>
        <end position="26"/>
    </location>
</feature>
<dbReference type="EMBL" id="JFZA02000010">
    <property type="protein sequence ID" value="KFG90858.1"/>
    <property type="molecule type" value="Genomic_DNA"/>
</dbReference>
<proteinExistence type="predicted"/>
<dbReference type="AlphaFoldDB" id="A0A086PBU0"/>
<name>A0A086PBU0_SPHHM</name>
<feature type="chain" id="PRO_5001813143" evidence="1">
    <location>
        <begin position="27"/>
        <end position="124"/>
    </location>
</feature>
<evidence type="ECO:0000313" key="3">
    <source>
        <dbReference type="Proteomes" id="UP000024284"/>
    </source>
</evidence>
<evidence type="ECO:0000256" key="1">
    <source>
        <dbReference type="SAM" id="SignalP"/>
    </source>
</evidence>
<keyword evidence="3" id="KW-1185">Reference proteome</keyword>
<dbReference type="Proteomes" id="UP000024284">
    <property type="component" value="Unassembled WGS sequence"/>
</dbReference>
<gene>
    <name evidence="2" type="ORF">BV98_001389</name>
</gene>
<sequence length="124" mass="12523">MRSHVRAVAVAAGLVTVGMTAVPAEAGTGCNGVVNIFVWGCAPWDNNNGPQFPYHRKKQIDLRVPAGAKVHVKDGSAVVEFNGQKYPVVGGAGVVSAGGANVVSAGGANVVSAGGANMKVWVQN</sequence>
<accession>A0A086PBU0</accession>
<reference evidence="2" key="1">
    <citation type="submission" date="2014-08" db="EMBL/GenBank/DDBJ databases">
        <title>Draft genome sequences of Sphingobium herbicidovorans.</title>
        <authorList>
            <person name="Gan H.M."/>
            <person name="Gan H.Y."/>
            <person name="Savka M.A."/>
        </authorList>
    </citation>
    <scope>NUCLEOTIDE SEQUENCE [LARGE SCALE GENOMIC DNA]</scope>
    <source>
        <strain evidence="2">NBRC 16415</strain>
    </source>
</reference>
<comment type="caution">
    <text evidence="2">The sequence shown here is derived from an EMBL/GenBank/DDBJ whole genome shotgun (WGS) entry which is preliminary data.</text>
</comment>
<organism evidence="2 3">
    <name type="scientific">Sphingobium herbicidovorans (strain ATCC 700291 / DSM 11019 / CCUG 56400 / KCTC 2939 / LMG 18315 / NBRC 16415 / MH)</name>
    <name type="common">Sphingomonas herbicidovorans</name>
    <dbReference type="NCBI Taxonomy" id="1219045"/>
    <lineage>
        <taxon>Bacteria</taxon>
        <taxon>Pseudomonadati</taxon>
        <taxon>Pseudomonadota</taxon>
        <taxon>Alphaproteobacteria</taxon>
        <taxon>Sphingomonadales</taxon>
        <taxon>Sphingomonadaceae</taxon>
        <taxon>Sphingobium</taxon>
    </lineage>
</organism>
<dbReference type="PATRIC" id="fig|1219045.3.peg.1421"/>
<keyword evidence="1" id="KW-0732">Signal</keyword>
<evidence type="ECO:0000313" key="2">
    <source>
        <dbReference type="EMBL" id="KFG90858.1"/>
    </source>
</evidence>